<sequence length="165" mass="19001">MADTISTDDYYRADISTKKHPEELGAWWFKNWVRLYNVFKVKFESRTVDLQKKTDLLAFRFAQDENLGPFYVDLKDDYRFVWSDLPSTVQLATKDAPYGFLLLSPEWVAAQSQTVGANLGAFAEGGGKWPIAAGEKSLREFIQERVQDKKLQSQLIELLDLLLKE</sequence>
<evidence type="ECO:0000313" key="1">
    <source>
        <dbReference type="EMBL" id="NOK37612.1"/>
    </source>
</evidence>
<organism evidence="1 2">
    <name type="scientific">Corallococcus exercitus</name>
    <dbReference type="NCBI Taxonomy" id="2316736"/>
    <lineage>
        <taxon>Bacteria</taxon>
        <taxon>Pseudomonadati</taxon>
        <taxon>Myxococcota</taxon>
        <taxon>Myxococcia</taxon>
        <taxon>Myxococcales</taxon>
        <taxon>Cystobacterineae</taxon>
        <taxon>Myxococcaceae</taxon>
        <taxon>Corallococcus</taxon>
    </lineage>
</organism>
<protein>
    <submittedName>
        <fullName evidence="1">Uncharacterized protein</fullName>
    </submittedName>
</protein>
<proteinExistence type="predicted"/>
<dbReference type="AlphaFoldDB" id="A0A7Y4NVZ7"/>
<evidence type="ECO:0000313" key="2">
    <source>
        <dbReference type="Proteomes" id="UP000563426"/>
    </source>
</evidence>
<dbReference type="Proteomes" id="UP000563426">
    <property type="component" value="Unassembled WGS sequence"/>
</dbReference>
<accession>A0A7Y4NVZ7</accession>
<keyword evidence="2" id="KW-1185">Reference proteome</keyword>
<dbReference type="RefSeq" id="WP_120525264.1">
    <property type="nucleotide sequence ID" value="NZ_JABFJV010000239.1"/>
</dbReference>
<dbReference type="EMBL" id="JABFJV010000239">
    <property type="protein sequence ID" value="NOK37612.1"/>
    <property type="molecule type" value="Genomic_DNA"/>
</dbReference>
<name>A0A7Y4NVZ7_9BACT</name>
<reference evidence="1 2" key="1">
    <citation type="submission" date="2020-05" db="EMBL/GenBank/DDBJ databases">
        <authorList>
            <person name="Whitworth D."/>
        </authorList>
    </citation>
    <scope>NUCLEOTIDE SEQUENCE [LARGE SCALE GENOMIC DNA]</scope>
    <source>
        <strain evidence="1 2">AB043B</strain>
    </source>
</reference>
<comment type="caution">
    <text evidence="1">The sequence shown here is derived from an EMBL/GenBank/DDBJ whole genome shotgun (WGS) entry which is preliminary data.</text>
</comment>
<gene>
    <name evidence="1" type="ORF">HMI49_30880</name>
</gene>
<dbReference type="OrthoDB" id="9913633at2"/>